<dbReference type="KEGG" id="ahm:TL08_02820"/>
<dbReference type="SUPFAM" id="SSF53474">
    <property type="entry name" value="alpha/beta-Hydrolases"/>
    <property type="match status" value="1"/>
</dbReference>
<dbReference type="Pfam" id="PF07859">
    <property type="entry name" value="Abhydrolase_3"/>
    <property type="match status" value="1"/>
</dbReference>
<dbReference type="PANTHER" id="PTHR48081">
    <property type="entry name" value="AB HYDROLASE SUPERFAMILY PROTEIN C4A8.06C"/>
    <property type="match status" value="1"/>
</dbReference>
<dbReference type="EMBL" id="CP014859">
    <property type="protein sequence ID" value="AOS61402.1"/>
    <property type="molecule type" value="Genomic_DNA"/>
</dbReference>
<evidence type="ECO:0000313" key="4">
    <source>
        <dbReference type="EMBL" id="AOS61402.1"/>
    </source>
</evidence>
<dbReference type="PANTHER" id="PTHR48081:SF30">
    <property type="entry name" value="ACETYL-HYDROLASE LIPR-RELATED"/>
    <property type="match status" value="1"/>
</dbReference>
<dbReference type="InterPro" id="IPR029058">
    <property type="entry name" value="AB_hydrolase_fold"/>
</dbReference>
<comment type="similarity">
    <text evidence="1">Belongs to the 'GDXG' lipolytic enzyme family.</text>
</comment>
<protein>
    <submittedName>
        <fullName evidence="4">Esterase/lipase</fullName>
    </submittedName>
</protein>
<name>A0AAC9HLC5_9PSEU</name>
<evidence type="ECO:0000256" key="2">
    <source>
        <dbReference type="ARBA" id="ARBA00022801"/>
    </source>
</evidence>
<dbReference type="Gene3D" id="3.40.50.1820">
    <property type="entry name" value="alpha/beta hydrolase"/>
    <property type="match status" value="1"/>
</dbReference>
<evidence type="ECO:0000256" key="1">
    <source>
        <dbReference type="ARBA" id="ARBA00010515"/>
    </source>
</evidence>
<gene>
    <name evidence="4" type="ORF">TL08_02820</name>
</gene>
<keyword evidence="5" id="KW-1185">Reference proteome</keyword>
<dbReference type="AlphaFoldDB" id="A0AAC9HLC5"/>
<dbReference type="InterPro" id="IPR013094">
    <property type="entry name" value="AB_hydrolase_3"/>
</dbReference>
<dbReference type="InterPro" id="IPR050300">
    <property type="entry name" value="GDXG_lipolytic_enzyme"/>
</dbReference>
<dbReference type="GO" id="GO:0004806">
    <property type="term" value="F:triacylglycerol lipase activity"/>
    <property type="evidence" value="ECO:0007669"/>
    <property type="project" value="TreeGrafter"/>
</dbReference>
<feature type="domain" description="Alpha/beta hydrolase fold-3" evidence="3">
    <location>
        <begin position="68"/>
        <end position="268"/>
    </location>
</feature>
<dbReference type="Proteomes" id="UP000095210">
    <property type="component" value="Chromosome"/>
</dbReference>
<evidence type="ECO:0000259" key="3">
    <source>
        <dbReference type="Pfam" id="PF07859"/>
    </source>
</evidence>
<evidence type="ECO:0000313" key="5">
    <source>
        <dbReference type="Proteomes" id="UP000095210"/>
    </source>
</evidence>
<accession>A0AAC9HLC5</accession>
<organism evidence="4 5">
    <name type="scientific">Actinoalloteichus hymeniacidonis</name>
    <dbReference type="NCBI Taxonomy" id="340345"/>
    <lineage>
        <taxon>Bacteria</taxon>
        <taxon>Bacillati</taxon>
        <taxon>Actinomycetota</taxon>
        <taxon>Actinomycetes</taxon>
        <taxon>Pseudonocardiales</taxon>
        <taxon>Pseudonocardiaceae</taxon>
        <taxon>Actinoalloteichus</taxon>
    </lineage>
</organism>
<proteinExistence type="inferred from homology"/>
<dbReference type="RefSeq" id="WP_216637779.1">
    <property type="nucleotide sequence ID" value="NZ_CP014859.1"/>
</dbReference>
<reference evidence="5" key="1">
    <citation type="submission" date="2016-03" db="EMBL/GenBank/DDBJ databases">
        <title>Complete genome sequence of the type strain Actinoalloteichus hymeniacidonis DSM 45092.</title>
        <authorList>
            <person name="Schaffert L."/>
            <person name="Albersmeier A."/>
            <person name="Winkler A."/>
            <person name="Kalinowski J."/>
            <person name="Zotchev S."/>
            <person name="Ruckert C."/>
        </authorList>
    </citation>
    <scope>NUCLEOTIDE SEQUENCE [LARGE SCALE GENOMIC DNA]</scope>
    <source>
        <strain evidence="5">HPA177(T) (DSM 45092(T))</strain>
    </source>
</reference>
<sequence>MHATDIPAAADESAVVRAAQAVVFSSLPELDAETDLNPAPDLRGIPGAWISASRDHVQRNPLTAGVTLYVHGGGFTYSNPAAERVMAHRLSQATRRPAFAVDYRLAPTHPYPAAINDVVAAYRAILAHGVPASRILLVGESAGGTLLLSALLVLAGADDPLPAGAIPISAVTDFVTEDPAPITANRGSDVIDPTTVAAVGAGYLGSARRDEAPQSPIYGDLSRMPPLLVIVGGDEILLGDSRRFAEAASAAGAAVDLDIYEGMPHAFHAGALLPEDRAPHTATTFLSRLTDWVGRLPDQYGTPQ</sequence>
<keyword evidence="2" id="KW-0378">Hydrolase</keyword>